<dbReference type="SUPFAM" id="SSF74650">
    <property type="entry name" value="Galactose mutarotase-like"/>
    <property type="match status" value="1"/>
</dbReference>
<dbReference type="Proteomes" id="UP001144805">
    <property type="component" value="Unassembled WGS sequence"/>
</dbReference>
<dbReference type="InterPro" id="IPR008183">
    <property type="entry name" value="Aldose_1/G6P_1-epimerase"/>
</dbReference>
<dbReference type="InterPro" id="IPR014718">
    <property type="entry name" value="GH-type_carb-bd"/>
</dbReference>
<dbReference type="AlphaFoldDB" id="A0A9X3E585"/>
<accession>A0A9X3E585</accession>
<comment type="caution">
    <text evidence="1">The sequence shown here is derived from an EMBL/GenBank/DDBJ whole genome shotgun (WGS) entry which is preliminary data.</text>
</comment>
<evidence type="ECO:0000313" key="1">
    <source>
        <dbReference type="EMBL" id="MCX5572010.1"/>
    </source>
</evidence>
<dbReference type="InterPro" id="IPR011013">
    <property type="entry name" value="Gal_mutarotase_sf_dom"/>
</dbReference>
<evidence type="ECO:0000313" key="2">
    <source>
        <dbReference type="Proteomes" id="UP001144805"/>
    </source>
</evidence>
<dbReference type="Gene3D" id="2.70.98.10">
    <property type="match status" value="1"/>
</dbReference>
<keyword evidence="2" id="KW-1185">Reference proteome</keyword>
<sequence>MTAPGDAVELATERFRLTLLPELGGRIAACQWRHPAGRWLDLIRPMSSPHDGDEEAGCFPLTPFSNRLRDGRFTFEGRDIRMPRNTPGPHVEHGHGWQRPWKVVASEPDRIVLGYEHAGDAWPFPYAAMQTIELMCDRLRIRLTAHNRGREPMPYGFGLHPFFPATPETTLEARVETVWHVDGEVMPVRLGPAAELWGDAARLPVGQVSLDTAFAGWDGVATVRWPELGAGLGMVADAPLRHLVVYTPPGAGHFCAEPVSNCTDAFNLSTSRNDTGMMVLAPGSAIATAITLSPFALP</sequence>
<dbReference type="CDD" id="cd09021">
    <property type="entry name" value="Aldose_epim_Ec_YphB"/>
    <property type="match status" value="1"/>
</dbReference>
<proteinExistence type="predicted"/>
<dbReference type="Pfam" id="PF01263">
    <property type="entry name" value="Aldose_epim"/>
    <property type="match status" value="1"/>
</dbReference>
<dbReference type="GO" id="GO:0016853">
    <property type="term" value="F:isomerase activity"/>
    <property type="evidence" value="ECO:0007669"/>
    <property type="project" value="InterPro"/>
</dbReference>
<protein>
    <submittedName>
        <fullName evidence="1">Aldose 1-epimerase</fullName>
    </submittedName>
</protein>
<gene>
    <name evidence="1" type="ORF">OSH07_22605</name>
</gene>
<reference evidence="1" key="1">
    <citation type="submission" date="2022-11" db="EMBL/GenBank/DDBJ databases">
        <title>Biodiversity and phylogenetic relationships of bacteria.</title>
        <authorList>
            <person name="Machado R.A.R."/>
            <person name="Bhat A."/>
            <person name="Loulou A."/>
            <person name="Kallel S."/>
        </authorList>
    </citation>
    <scope>NUCLEOTIDE SEQUENCE</scope>
    <source>
        <strain evidence="1">K-TC2</strain>
    </source>
</reference>
<dbReference type="EMBL" id="JAPKNK010000013">
    <property type="protein sequence ID" value="MCX5572010.1"/>
    <property type="molecule type" value="Genomic_DNA"/>
</dbReference>
<dbReference type="GO" id="GO:0005975">
    <property type="term" value="P:carbohydrate metabolic process"/>
    <property type="evidence" value="ECO:0007669"/>
    <property type="project" value="InterPro"/>
</dbReference>
<organism evidence="1 2">
    <name type="scientific">Kaistia nematophila</name>
    <dbReference type="NCBI Taxonomy" id="2994654"/>
    <lineage>
        <taxon>Bacteria</taxon>
        <taxon>Pseudomonadati</taxon>
        <taxon>Pseudomonadota</taxon>
        <taxon>Alphaproteobacteria</taxon>
        <taxon>Hyphomicrobiales</taxon>
        <taxon>Kaistiaceae</taxon>
        <taxon>Kaistia</taxon>
    </lineage>
</organism>
<dbReference type="GO" id="GO:0030246">
    <property type="term" value="F:carbohydrate binding"/>
    <property type="evidence" value="ECO:0007669"/>
    <property type="project" value="InterPro"/>
</dbReference>
<name>A0A9X3E585_9HYPH</name>
<dbReference type="RefSeq" id="WP_266340967.1">
    <property type="nucleotide sequence ID" value="NZ_JAPKNK010000013.1"/>
</dbReference>